<dbReference type="GO" id="GO:0003755">
    <property type="term" value="F:peptidyl-prolyl cis-trans isomerase activity"/>
    <property type="evidence" value="ECO:0007669"/>
    <property type="project" value="InterPro"/>
</dbReference>
<name>A0AAV2RWQ4_MEGNR</name>
<protein>
    <recommendedName>
        <fullName evidence="2">PPIase cyclophilin-type domain-containing protein</fullName>
    </recommendedName>
</protein>
<evidence type="ECO:0000313" key="3">
    <source>
        <dbReference type="EMBL" id="CAL4140015.1"/>
    </source>
</evidence>
<feature type="domain" description="PPIase cyclophilin-type" evidence="2">
    <location>
        <begin position="87"/>
        <end position="233"/>
    </location>
</feature>
<dbReference type="PANTHER" id="PTHR45625:SF1">
    <property type="entry name" value="RING-TYPE E3 UBIQUITIN-PROTEIN LIGASE PPIL2"/>
    <property type="match status" value="1"/>
</dbReference>
<dbReference type="InterPro" id="IPR029000">
    <property type="entry name" value="Cyclophilin-like_dom_sf"/>
</dbReference>
<dbReference type="FunFam" id="2.40.100.10:FF:000018">
    <property type="entry name" value="Peptidyl-prolyl cis-trans isomerase-like 2"/>
    <property type="match status" value="1"/>
</dbReference>
<sequence length="319" mass="36048">MSPKTVSFNEKKLKIFTTNFTVTTKQGELVEILSLELNASYYDINTKYSASLPNFPLNYLKCRTSPIVSEVYMYHEFISKSYVSLKTNHGTLNLEIYCNTVIKASENFIRLCDKGYYNGTVFHRSIRHFMIQGGDPTGTGSGGESIWGKPFKDEFRTNLSHKGRGVLSMANSGPDTNKSQFYITYRSCPHLDTKHTIFGKVVGGIATLSSMEAIETDNKDKPIEDIIIESTSIFVDPFKEADQELAEEREIEAEKRQAEEDELRSLKRPKKKEEVQVFRSGIGKFLDLSKTTVSKEEAGSSSQNKKSKGTYGFQDFSIF</sequence>
<proteinExistence type="predicted"/>
<dbReference type="Gene3D" id="2.40.100.10">
    <property type="entry name" value="Cyclophilin-like"/>
    <property type="match status" value="1"/>
</dbReference>
<accession>A0AAV2RWQ4</accession>
<dbReference type="PROSITE" id="PS50072">
    <property type="entry name" value="CSA_PPIASE_2"/>
    <property type="match status" value="1"/>
</dbReference>
<dbReference type="EMBL" id="CAXKWB010031682">
    <property type="protein sequence ID" value="CAL4140015.1"/>
    <property type="molecule type" value="Genomic_DNA"/>
</dbReference>
<dbReference type="CDD" id="cd01923">
    <property type="entry name" value="cyclophilin_RING"/>
    <property type="match status" value="1"/>
</dbReference>
<dbReference type="InterPro" id="IPR002130">
    <property type="entry name" value="Cyclophilin-type_PPIase_dom"/>
</dbReference>
<dbReference type="GO" id="GO:0071013">
    <property type="term" value="C:catalytic step 2 spliceosome"/>
    <property type="evidence" value="ECO:0007669"/>
    <property type="project" value="TreeGrafter"/>
</dbReference>
<dbReference type="InterPro" id="IPR044666">
    <property type="entry name" value="Cyclophilin_A-like"/>
</dbReference>
<feature type="non-terminal residue" evidence="3">
    <location>
        <position position="319"/>
    </location>
</feature>
<feature type="region of interest" description="Disordered" evidence="1">
    <location>
        <begin position="291"/>
        <end position="319"/>
    </location>
</feature>
<evidence type="ECO:0000256" key="1">
    <source>
        <dbReference type="SAM" id="MobiDB-lite"/>
    </source>
</evidence>
<dbReference type="PRINTS" id="PR00153">
    <property type="entry name" value="CSAPPISMRASE"/>
</dbReference>
<comment type="caution">
    <text evidence="3">The sequence shown here is derived from an EMBL/GenBank/DDBJ whole genome shotgun (WGS) entry which is preliminary data.</text>
</comment>
<dbReference type="PROSITE" id="PS00170">
    <property type="entry name" value="CSA_PPIASE_1"/>
    <property type="match status" value="1"/>
</dbReference>
<reference evidence="3 4" key="1">
    <citation type="submission" date="2024-05" db="EMBL/GenBank/DDBJ databases">
        <authorList>
            <person name="Wallberg A."/>
        </authorList>
    </citation>
    <scope>NUCLEOTIDE SEQUENCE [LARGE SCALE GENOMIC DNA]</scope>
</reference>
<dbReference type="SUPFAM" id="SSF50891">
    <property type="entry name" value="Cyclophilin-like"/>
    <property type="match status" value="1"/>
</dbReference>
<evidence type="ECO:0000313" key="4">
    <source>
        <dbReference type="Proteomes" id="UP001497623"/>
    </source>
</evidence>
<dbReference type="InterPro" id="IPR020892">
    <property type="entry name" value="Cyclophilin-type_PPIase_CS"/>
</dbReference>
<keyword evidence="4" id="KW-1185">Reference proteome</keyword>
<evidence type="ECO:0000259" key="2">
    <source>
        <dbReference type="PROSITE" id="PS50072"/>
    </source>
</evidence>
<dbReference type="Pfam" id="PF00160">
    <property type="entry name" value="Pro_isomerase"/>
    <property type="match status" value="1"/>
</dbReference>
<dbReference type="GO" id="GO:0000209">
    <property type="term" value="P:protein polyubiquitination"/>
    <property type="evidence" value="ECO:0007669"/>
    <property type="project" value="TreeGrafter"/>
</dbReference>
<gene>
    <name evidence="3" type="ORF">MNOR_LOCUS28555</name>
</gene>
<dbReference type="AlphaFoldDB" id="A0AAV2RWQ4"/>
<dbReference type="GO" id="GO:0006457">
    <property type="term" value="P:protein folding"/>
    <property type="evidence" value="ECO:0007669"/>
    <property type="project" value="InterPro"/>
</dbReference>
<dbReference type="GO" id="GO:0061630">
    <property type="term" value="F:ubiquitin protein ligase activity"/>
    <property type="evidence" value="ECO:0007669"/>
    <property type="project" value="TreeGrafter"/>
</dbReference>
<dbReference type="PANTHER" id="PTHR45625">
    <property type="entry name" value="PEPTIDYL-PROLYL CIS-TRANS ISOMERASE-RELATED"/>
    <property type="match status" value="1"/>
</dbReference>
<dbReference type="Proteomes" id="UP001497623">
    <property type="component" value="Unassembled WGS sequence"/>
</dbReference>
<organism evidence="3 4">
    <name type="scientific">Meganyctiphanes norvegica</name>
    <name type="common">Northern krill</name>
    <name type="synonym">Thysanopoda norvegica</name>
    <dbReference type="NCBI Taxonomy" id="48144"/>
    <lineage>
        <taxon>Eukaryota</taxon>
        <taxon>Metazoa</taxon>
        <taxon>Ecdysozoa</taxon>
        <taxon>Arthropoda</taxon>
        <taxon>Crustacea</taxon>
        <taxon>Multicrustacea</taxon>
        <taxon>Malacostraca</taxon>
        <taxon>Eumalacostraca</taxon>
        <taxon>Eucarida</taxon>
        <taxon>Euphausiacea</taxon>
        <taxon>Euphausiidae</taxon>
        <taxon>Meganyctiphanes</taxon>
    </lineage>
</organism>